<dbReference type="AlphaFoldDB" id="C7QI32"/>
<gene>
    <name evidence="2" type="ordered locus">Caci_4213</name>
</gene>
<name>C7QI32_CATAD</name>
<feature type="domain" description="Beta-lactamase-related" evidence="1">
    <location>
        <begin position="72"/>
        <end position="333"/>
    </location>
</feature>
<keyword evidence="3" id="KW-1185">Reference proteome</keyword>
<dbReference type="PANTHER" id="PTHR43283:SF7">
    <property type="entry name" value="BETA-LACTAMASE-RELATED DOMAIN-CONTAINING PROTEIN"/>
    <property type="match status" value="1"/>
</dbReference>
<evidence type="ECO:0000313" key="2">
    <source>
        <dbReference type="EMBL" id="ACU73077.1"/>
    </source>
</evidence>
<dbReference type="InterPro" id="IPR050789">
    <property type="entry name" value="Diverse_Enzym_Activities"/>
</dbReference>
<dbReference type="Gene3D" id="3.40.710.10">
    <property type="entry name" value="DD-peptidase/beta-lactamase superfamily"/>
    <property type="match status" value="1"/>
</dbReference>
<dbReference type="HOGENOM" id="CLU_030169_3_1_11"/>
<sequence>MPSSTTTICTAEDIFRLGAGKAQDWTCPADRRTGDLMTALPRSAPSTQDTDAHGIVAFLDAIDGLDGTEPHSVMLLRHGQVIAEGWWTPYRRDEVKQLYSLSKSFTSTAAGFAWAEKLLDLDAPVVSYFPELDAEVTDPRSRSILVRHVATMSAGHTSEQWNRAVETDYDDPVRGFLLDPPDGTPGVTFAYSQSTTYVLGAIIQRVTGSSLLEYLRPRLFDPLGIGEAFWLQHPPGRDIGFAGLHVTTDAIARLGQLYLRGGVWEGHQLLAPEWVAEATRAQVDNSNWGGPTSDWAQGYGFQFWIARHGYRGDGAYGQFCVILPEHDVVLAWTGESDDMQAVLDAAWTHLLPAFAREGSAAADAALAQRLTGLELPFPDVDEVADGEFTIAVSALRKLERISLTARELTLHEQDGVSTRLPLITGAWPPPTGNLTARATRTDADTVTVHLQFTQAPHKLVITGDLRTNTFTAVWRTVPLMSRSITALSAIADPAGRDSLWPRKS</sequence>
<dbReference type="PANTHER" id="PTHR43283">
    <property type="entry name" value="BETA-LACTAMASE-RELATED"/>
    <property type="match status" value="1"/>
</dbReference>
<dbReference type="SUPFAM" id="SSF56601">
    <property type="entry name" value="beta-lactamase/transpeptidase-like"/>
    <property type="match status" value="1"/>
</dbReference>
<dbReference type="Proteomes" id="UP000000851">
    <property type="component" value="Chromosome"/>
</dbReference>
<dbReference type="KEGG" id="cai:Caci_4213"/>
<organism evidence="2 3">
    <name type="scientific">Catenulispora acidiphila (strain DSM 44928 / JCM 14897 / NBRC 102108 / NRRL B-24433 / ID139908)</name>
    <dbReference type="NCBI Taxonomy" id="479433"/>
    <lineage>
        <taxon>Bacteria</taxon>
        <taxon>Bacillati</taxon>
        <taxon>Actinomycetota</taxon>
        <taxon>Actinomycetes</taxon>
        <taxon>Catenulisporales</taxon>
        <taxon>Catenulisporaceae</taxon>
        <taxon>Catenulispora</taxon>
    </lineage>
</organism>
<dbReference type="eggNOG" id="COG1680">
    <property type="taxonomic scope" value="Bacteria"/>
</dbReference>
<accession>C7QI32</accession>
<proteinExistence type="predicted"/>
<dbReference type="Pfam" id="PF00144">
    <property type="entry name" value="Beta-lactamase"/>
    <property type="match status" value="1"/>
</dbReference>
<dbReference type="InterPro" id="IPR001466">
    <property type="entry name" value="Beta-lactam-related"/>
</dbReference>
<evidence type="ECO:0000313" key="3">
    <source>
        <dbReference type="Proteomes" id="UP000000851"/>
    </source>
</evidence>
<dbReference type="InterPro" id="IPR012338">
    <property type="entry name" value="Beta-lactam/transpept-like"/>
</dbReference>
<dbReference type="InParanoid" id="C7QI32"/>
<dbReference type="EMBL" id="CP001700">
    <property type="protein sequence ID" value="ACU73077.1"/>
    <property type="molecule type" value="Genomic_DNA"/>
</dbReference>
<evidence type="ECO:0000259" key="1">
    <source>
        <dbReference type="Pfam" id="PF00144"/>
    </source>
</evidence>
<dbReference type="STRING" id="479433.Caci_4213"/>
<protein>
    <submittedName>
        <fullName evidence="2">Beta-lactamase</fullName>
    </submittedName>
</protein>
<reference evidence="2 3" key="1">
    <citation type="journal article" date="2009" name="Stand. Genomic Sci.">
        <title>Complete genome sequence of Catenulispora acidiphila type strain (ID 139908).</title>
        <authorList>
            <person name="Copeland A."/>
            <person name="Lapidus A."/>
            <person name="Glavina Del Rio T."/>
            <person name="Nolan M."/>
            <person name="Lucas S."/>
            <person name="Chen F."/>
            <person name="Tice H."/>
            <person name="Cheng J.F."/>
            <person name="Bruce D."/>
            <person name="Goodwin L."/>
            <person name="Pitluck S."/>
            <person name="Mikhailova N."/>
            <person name="Pati A."/>
            <person name="Ivanova N."/>
            <person name="Mavromatis K."/>
            <person name="Chen A."/>
            <person name="Palaniappan K."/>
            <person name="Chain P."/>
            <person name="Land M."/>
            <person name="Hauser L."/>
            <person name="Chang Y.J."/>
            <person name="Jeffries C.D."/>
            <person name="Chertkov O."/>
            <person name="Brettin T."/>
            <person name="Detter J.C."/>
            <person name="Han C."/>
            <person name="Ali Z."/>
            <person name="Tindall B.J."/>
            <person name="Goker M."/>
            <person name="Bristow J."/>
            <person name="Eisen J.A."/>
            <person name="Markowitz V."/>
            <person name="Hugenholtz P."/>
            <person name="Kyrpides N.C."/>
            <person name="Klenk H.P."/>
        </authorList>
    </citation>
    <scope>NUCLEOTIDE SEQUENCE [LARGE SCALE GENOMIC DNA]</scope>
    <source>
        <strain evidence="3">DSM 44928 / JCM 14897 / NBRC 102108 / NRRL B-24433 / ID139908</strain>
    </source>
</reference>